<evidence type="ECO:0000313" key="3">
    <source>
        <dbReference type="EMBL" id="RMI45444.1"/>
    </source>
</evidence>
<feature type="domain" description="Tn3 transposase DDE" evidence="2">
    <location>
        <begin position="2"/>
        <end position="55"/>
    </location>
</feature>
<name>A0A3M2M6L3_9ACTN</name>
<dbReference type="AlphaFoldDB" id="A0A3M2M6L3"/>
<comment type="caution">
    <text evidence="3">The sequence shown here is derived from an EMBL/GenBank/DDBJ whole genome shotgun (WGS) entry which is preliminary data.</text>
</comment>
<evidence type="ECO:0000256" key="1">
    <source>
        <dbReference type="SAM" id="MobiDB-lite"/>
    </source>
</evidence>
<dbReference type="GO" id="GO:0006313">
    <property type="term" value="P:DNA transposition"/>
    <property type="evidence" value="ECO:0007669"/>
    <property type="project" value="InterPro"/>
</dbReference>
<dbReference type="EMBL" id="RFFG01000013">
    <property type="protein sequence ID" value="RMI45444.1"/>
    <property type="molecule type" value="Genomic_DNA"/>
</dbReference>
<dbReference type="InterPro" id="IPR002513">
    <property type="entry name" value="Tn3_Tnp_DDE_dom"/>
</dbReference>
<evidence type="ECO:0000313" key="4">
    <source>
        <dbReference type="Proteomes" id="UP000282674"/>
    </source>
</evidence>
<dbReference type="Proteomes" id="UP000282674">
    <property type="component" value="Unassembled WGS sequence"/>
</dbReference>
<dbReference type="OrthoDB" id="4337906at2"/>
<organism evidence="3 4">
    <name type="scientific">Actinomadura harenae</name>
    <dbReference type="NCBI Taxonomy" id="2483351"/>
    <lineage>
        <taxon>Bacteria</taxon>
        <taxon>Bacillati</taxon>
        <taxon>Actinomycetota</taxon>
        <taxon>Actinomycetes</taxon>
        <taxon>Streptosporangiales</taxon>
        <taxon>Thermomonosporaceae</taxon>
        <taxon>Actinomadura</taxon>
    </lineage>
</organism>
<protein>
    <recommendedName>
        <fullName evidence="2">Tn3 transposase DDE domain-containing protein</fullName>
    </recommendedName>
</protein>
<dbReference type="GO" id="GO:0004803">
    <property type="term" value="F:transposase activity"/>
    <property type="evidence" value="ECO:0007669"/>
    <property type="project" value="InterPro"/>
</dbReference>
<keyword evidence="4" id="KW-1185">Reference proteome</keyword>
<sequence>MAALGLVVNAVALWNSRYLSQIVDQLRAQGIPVAGEDVARLSPLGHTHLNCLGRYVIASSTPDQGLRELGPMPEPPAGDGGV</sequence>
<dbReference type="Pfam" id="PF01526">
    <property type="entry name" value="DDE_Tnp_Tn3"/>
    <property type="match status" value="1"/>
</dbReference>
<evidence type="ECO:0000259" key="2">
    <source>
        <dbReference type="Pfam" id="PF01526"/>
    </source>
</evidence>
<reference evidence="3 4" key="1">
    <citation type="submission" date="2018-10" db="EMBL/GenBank/DDBJ databases">
        <title>Isolation from soil.</title>
        <authorList>
            <person name="Hu J."/>
        </authorList>
    </citation>
    <scope>NUCLEOTIDE SEQUENCE [LARGE SCALE GENOMIC DNA]</scope>
    <source>
        <strain evidence="3 4">NEAU-Ht49</strain>
    </source>
</reference>
<proteinExistence type="predicted"/>
<feature type="region of interest" description="Disordered" evidence="1">
    <location>
        <begin position="63"/>
        <end position="82"/>
    </location>
</feature>
<accession>A0A3M2M6L3</accession>
<gene>
    <name evidence="3" type="ORF">EBO15_09515</name>
</gene>